<dbReference type="RefSeq" id="XP_018986951.1">
    <property type="nucleotide sequence ID" value="XM_019131301.1"/>
</dbReference>
<dbReference type="OrthoDB" id="27934at2759"/>
<evidence type="ECO:0000313" key="3">
    <source>
        <dbReference type="Proteomes" id="UP000094336"/>
    </source>
</evidence>
<dbReference type="GeneID" id="30149154"/>
<reference evidence="3" key="1">
    <citation type="submission" date="2016-05" db="EMBL/GenBank/DDBJ databases">
        <title>Comparative genomics of biotechnologically important yeasts.</title>
        <authorList>
            <consortium name="DOE Joint Genome Institute"/>
            <person name="Riley R."/>
            <person name="Haridas S."/>
            <person name="Wolfe K.H."/>
            <person name="Lopes M.R."/>
            <person name="Hittinger C.T."/>
            <person name="Goker M."/>
            <person name="Salamov A."/>
            <person name="Wisecaver J."/>
            <person name="Long T.M."/>
            <person name="Aerts A.L."/>
            <person name="Barry K."/>
            <person name="Choi C."/>
            <person name="Clum A."/>
            <person name="Coughlan A.Y."/>
            <person name="Deshpande S."/>
            <person name="Douglass A.P."/>
            <person name="Hanson S.J."/>
            <person name="Klenk H.-P."/>
            <person name="Labutti K."/>
            <person name="Lapidus A."/>
            <person name="Lindquist E."/>
            <person name="Lipzen A."/>
            <person name="Meier-Kolthoff J.P."/>
            <person name="Ohm R.A."/>
            <person name="Otillar R.P."/>
            <person name="Pangilinan J."/>
            <person name="Peng Y."/>
            <person name="Rokas A."/>
            <person name="Rosa C.A."/>
            <person name="Scheuner C."/>
            <person name="Sibirny A.A."/>
            <person name="Slot J.C."/>
            <person name="Stielow J.B."/>
            <person name="Sun H."/>
            <person name="Kurtzman C.P."/>
            <person name="Blackwell M."/>
            <person name="Grigoriev I.V."/>
            <person name="Jeffries T.W."/>
        </authorList>
    </citation>
    <scope>NUCLEOTIDE SEQUENCE [LARGE SCALE GENOMIC DNA]</scope>
    <source>
        <strain evidence="3">NRRL Y-12698</strain>
    </source>
</reference>
<feature type="non-terminal residue" evidence="2">
    <location>
        <position position="550"/>
    </location>
</feature>
<feature type="non-terminal residue" evidence="2">
    <location>
        <position position="1"/>
    </location>
</feature>
<dbReference type="Proteomes" id="UP000094336">
    <property type="component" value="Unassembled WGS sequence"/>
</dbReference>
<dbReference type="Gene3D" id="1.25.40.10">
    <property type="entry name" value="Tetratricopeptide repeat domain"/>
    <property type="match status" value="2"/>
</dbReference>
<dbReference type="InterPro" id="IPR050767">
    <property type="entry name" value="Sel1_AlgK"/>
</dbReference>
<proteinExistence type="inferred from homology"/>
<name>A0A1E3QVE6_9ASCO</name>
<keyword evidence="3" id="KW-1185">Reference proteome</keyword>
<accession>A0A1E3QVE6</accession>
<evidence type="ECO:0000256" key="1">
    <source>
        <dbReference type="ARBA" id="ARBA00038101"/>
    </source>
</evidence>
<dbReference type="EMBL" id="KV454427">
    <property type="protein sequence ID" value="ODQ81623.1"/>
    <property type="molecule type" value="Genomic_DNA"/>
</dbReference>
<dbReference type="PANTHER" id="PTHR11102:SF160">
    <property type="entry name" value="ERAD-ASSOCIATED E3 UBIQUITIN-PROTEIN LIGASE COMPONENT HRD3"/>
    <property type="match status" value="1"/>
</dbReference>
<dbReference type="SMART" id="SM00671">
    <property type="entry name" value="SEL1"/>
    <property type="match status" value="7"/>
</dbReference>
<sequence length="550" mass="61114">HVPSVRVLAEAYMYGNFSTPPNGKISLQFYEQLRDLAPSSDVYYMLGFIYATGLFGEVEVDQARATMYYNVASDLGCVRSTMALAYRYKTGIAVEKNCGLAMHYYGIVANRSAEYIAKSAIGGPNLDYFALRVADLQGGIFGQGATETITSISRSLVETGYDKDLFNRIQVDIDETEYTAAYHAGMSLYDSTYFTARDYVGAYAKFDQCARDGRAYINRVRTPDQVEKLFIGRCAYMVGHMRLRGEGTTQDYNEAKDWLNFAVATIGSPKAAIDLALIHEYGLGDTPKNAKTAELFYTNALKAKEYSAGVHLAKFFLRRDDTKNGADLLHRAALASNSEAWYHLGKLYERGIKVQNNCEDTTYIFKVFSESIEPVVARLDWAFRELTCGRFFNALLGYAMAAEQGYETAQASVAYLLYQPPSVMTANFGANSSVSAEMVKLAALYYARSSEQGNVDSTIVAGNIYFSGLASEDGAPDYDGAAVRYQIASKKRSSQATWNLGYMYERGLGVPQDFHLAKRYYDLALVMNPSAYVPVKAAVLKLHARSWYNK</sequence>
<comment type="similarity">
    <text evidence="1">Belongs to the sel-1 family.</text>
</comment>
<organism evidence="2 3">
    <name type="scientific">Babjeviella inositovora NRRL Y-12698</name>
    <dbReference type="NCBI Taxonomy" id="984486"/>
    <lineage>
        <taxon>Eukaryota</taxon>
        <taxon>Fungi</taxon>
        <taxon>Dikarya</taxon>
        <taxon>Ascomycota</taxon>
        <taxon>Saccharomycotina</taxon>
        <taxon>Pichiomycetes</taxon>
        <taxon>Serinales incertae sedis</taxon>
        <taxon>Babjeviella</taxon>
    </lineage>
</organism>
<dbReference type="PANTHER" id="PTHR11102">
    <property type="entry name" value="SEL-1-LIKE PROTEIN"/>
    <property type="match status" value="1"/>
</dbReference>
<dbReference type="AlphaFoldDB" id="A0A1E3QVE6"/>
<dbReference type="Pfam" id="PF08238">
    <property type="entry name" value="Sel1"/>
    <property type="match status" value="6"/>
</dbReference>
<gene>
    <name evidence="2" type="ORF">BABINDRAFT_22916</name>
</gene>
<dbReference type="SUPFAM" id="SSF81901">
    <property type="entry name" value="HCP-like"/>
    <property type="match status" value="3"/>
</dbReference>
<dbReference type="InterPro" id="IPR011990">
    <property type="entry name" value="TPR-like_helical_dom_sf"/>
</dbReference>
<dbReference type="STRING" id="984486.A0A1E3QVE6"/>
<evidence type="ECO:0000313" key="2">
    <source>
        <dbReference type="EMBL" id="ODQ81623.1"/>
    </source>
</evidence>
<dbReference type="InterPro" id="IPR006597">
    <property type="entry name" value="Sel1-like"/>
</dbReference>
<protein>
    <submittedName>
        <fullName evidence="2">Uncharacterized protein</fullName>
    </submittedName>
</protein>